<dbReference type="InterPro" id="IPR036271">
    <property type="entry name" value="Tet_transcr_reg_TetR-rel_C_sf"/>
</dbReference>
<dbReference type="Gene3D" id="1.10.357.10">
    <property type="entry name" value="Tetracycline Repressor, domain 2"/>
    <property type="match status" value="1"/>
</dbReference>
<dbReference type="NCBIfam" id="NF037937">
    <property type="entry name" value="septum_RefZ"/>
    <property type="match status" value="1"/>
</dbReference>
<feature type="DNA-binding region" description="H-T-H motif" evidence="2">
    <location>
        <begin position="28"/>
        <end position="47"/>
    </location>
</feature>
<accession>A0ABS2QP24</accession>
<dbReference type="RefSeq" id="WP_205182384.1">
    <property type="nucleotide sequence ID" value="NZ_JAFBFC010000001.1"/>
</dbReference>
<dbReference type="PROSITE" id="PS01081">
    <property type="entry name" value="HTH_TETR_1"/>
    <property type="match status" value="1"/>
</dbReference>
<proteinExistence type="predicted"/>
<protein>
    <submittedName>
        <fullName evidence="4">AcrR family transcriptional regulator</fullName>
    </submittedName>
</protein>
<evidence type="ECO:0000313" key="4">
    <source>
        <dbReference type="EMBL" id="MBM7701196.1"/>
    </source>
</evidence>
<dbReference type="InterPro" id="IPR023772">
    <property type="entry name" value="DNA-bd_HTH_TetR-type_CS"/>
</dbReference>
<dbReference type="Proteomes" id="UP000809829">
    <property type="component" value="Unassembled WGS sequence"/>
</dbReference>
<evidence type="ECO:0000259" key="3">
    <source>
        <dbReference type="PROSITE" id="PS50977"/>
    </source>
</evidence>
<evidence type="ECO:0000313" key="5">
    <source>
        <dbReference type="Proteomes" id="UP000809829"/>
    </source>
</evidence>
<dbReference type="PROSITE" id="PS50977">
    <property type="entry name" value="HTH_TETR_2"/>
    <property type="match status" value="1"/>
</dbReference>
<gene>
    <name evidence="4" type="ORF">JOC83_000022</name>
</gene>
<organism evidence="4 5">
    <name type="scientific">Priestia iocasae</name>
    <dbReference type="NCBI Taxonomy" id="2291674"/>
    <lineage>
        <taxon>Bacteria</taxon>
        <taxon>Bacillati</taxon>
        <taxon>Bacillota</taxon>
        <taxon>Bacilli</taxon>
        <taxon>Bacillales</taxon>
        <taxon>Bacillaceae</taxon>
        <taxon>Priestia</taxon>
    </lineage>
</organism>
<comment type="caution">
    <text evidence="4">The sequence shown here is derived from an EMBL/GenBank/DDBJ whole genome shotgun (WGS) entry which is preliminary data.</text>
</comment>
<dbReference type="SUPFAM" id="SSF48498">
    <property type="entry name" value="Tetracyclin repressor-like, C-terminal domain"/>
    <property type="match status" value="1"/>
</dbReference>
<dbReference type="EMBL" id="JAFBFC010000001">
    <property type="protein sequence ID" value="MBM7701196.1"/>
    <property type="molecule type" value="Genomic_DNA"/>
</dbReference>
<feature type="domain" description="HTH tetR-type" evidence="3">
    <location>
        <begin position="5"/>
        <end position="65"/>
    </location>
</feature>
<keyword evidence="1 2" id="KW-0238">DNA-binding</keyword>
<evidence type="ECO:0000256" key="2">
    <source>
        <dbReference type="PROSITE-ProRule" id="PRU00335"/>
    </source>
</evidence>
<reference evidence="4 5" key="1">
    <citation type="submission" date="2021-01" db="EMBL/GenBank/DDBJ databases">
        <title>Genomic Encyclopedia of Type Strains, Phase IV (KMG-IV): sequencing the most valuable type-strain genomes for metagenomic binning, comparative biology and taxonomic classification.</title>
        <authorList>
            <person name="Goeker M."/>
        </authorList>
    </citation>
    <scope>NUCLEOTIDE SEQUENCE [LARGE SCALE GENOMIC DNA]</scope>
    <source>
        <strain evidence="4 5">DSM 104297</strain>
    </source>
</reference>
<dbReference type="InterPro" id="IPR009057">
    <property type="entry name" value="Homeodomain-like_sf"/>
</dbReference>
<dbReference type="PANTHER" id="PTHR30328:SF54">
    <property type="entry name" value="HTH-TYPE TRANSCRIPTIONAL REPRESSOR SCO4008"/>
    <property type="match status" value="1"/>
</dbReference>
<evidence type="ECO:0000256" key="1">
    <source>
        <dbReference type="ARBA" id="ARBA00023125"/>
    </source>
</evidence>
<dbReference type="InterPro" id="IPR001647">
    <property type="entry name" value="HTH_TetR"/>
</dbReference>
<dbReference type="SUPFAM" id="SSF46689">
    <property type="entry name" value="Homeodomain-like"/>
    <property type="match status" value="1"/>
</dbReference>
<name>A0ABS2QP24_9BACI</name>
<dbReference type="InterPro" id="IPR050109">
    <property type="entry name" value="HTH-type_TetR-like_transc_reg"/>
</dbReference>
<keyword evidence="5" id="KW-1185">Reference proteome</keyword>
<sequence>MAVKTKTKEKVIDAAVSLFNTKGFDGTSVREIAKKAKVNVANISYYFDGKEGLLESLVTMFFEGYIKEIEKAFQFLDTHSPKECLMLLVRNVLMYQHEHRHIARFVYREISLDTILIREVMTTYLTKEKFYIKTILERGMKERQFRKVQPPFIIVQLKGMLMMPYLHPQYMTEVLHLFAHEPYFVDHYRKEVESWISYTICGENDSSNKVILQLKS</sequence>
<dbReference type="PRINTS" id="PR00455">
    <property type="entry name" value="HTHTETR"/>
</dbReference>
<dbReference type="PANTHER" id="PTHR30328">
    <property type="entry name" value="TRANSCRIPTIONAL REPRESSOR"/>
    <property type="match status" value="1"/>
</dbReference>
<dbReference type="Pfam" id="PF00440">
    <property type="entry name" value="TetR_N"/>
    <property type="match status" value="1"/>
</dbReference>